<dbReference type="EMBL" id="NBXA01000023">
    <property type="protein sequence ID" value="RFA11611.1"/>
    <property type="molecule type" value="Genomic_DNA"/>
</dbReference>
<dbReference type="AlphaFoldDB" id="A0A3E0VPG6"/>
<evidence type="ECO:0000259" key="2">
    <source>
        <dbReference type="Pfam" id="PF01882"/>
    </source>
</evidence>
<dbReference type="Pfam" id="PF01882">
    <property type="entry name" value="DUF58"/>
    <property type="match status" value="1"/>
</dbReference>
<evidence type="ECO:0000256" key="1">
    <source>
        <dbReference type="SAM" id="Phobius"/>
    </source>
</evidence>
<name>A0A3E0VPG6_9MICO</name>
<feature type="domain" description="DUF58" evidence="2">
    <location>
        <begin position="211"/>
        <end position="293"/>
    </location>
</feature>
<protein>
    <recommendedName>
        <fullName evidence="2">DUF58 domain-containing protein</fullName>
    </recommendedName>
</protein>
<keyword evidence="1" id="KW-0472">Membrane</keyword>
<sequence>MPAALAFVRDRVPRPTLRGWGFLVAGILLLVVMNVMQRRDLSFVALLVLALPVVGAVGVLLHRPQLVIDRRFTPELAAAGSDVNVRLLVENRGFFAVGHAVWFDRAAAPLVAGARAPFPRLRRSGAGVPAVFDYELEARHRGQHMVGPLTLLLSDPFGMVIRSVRVGGTDVLTVTPSTVPLPRGAVRLASGAGSAPTSRQLGGAGEQDVISRKYQTGDSMRRVNWSATARLGELMVRQDDQQNDQHAVVILDCAAAGYAAGHHRFSPEFEWAVSMSTSIALHLLGEGFQVRLIDAVGARFDPSSPEELLLHAARTSVVEAEHRGDAGEAVGDHAAPALPASVDYRLAVSRTESSAGDLPPLFAVVGRLDEASLHSLASAARFSSGAVAIIVTPPGAASAGWAASSRQVLESAGWMTQVITSDEAPSAAWGTVDGERLVL</sequence>
<evidence type="ECO:0000313" key="4">
    <source>
        <dbReference type="Proteomes" id="UP000256709"/>
    </source>
</evidence>
<accession>A0A3E0VPG6</accession>
<dbReference type="InterPro" id="IPR002881">
    <property type="entry name" value="DUF58"/>
</dbReference>
<gene>
    <name evidence="3" type="ORF">B7R21_13040</name>
</gene>
<reference evidence="3 4" key="1">
    <citation type="submission" date="2017-04" db="EMBL/GenBank/DDBJ databases">
        <title>Comparative genome analysis of Subtercola boreus.</title>
        <authorList>
            <person name="Cho Y.-J."/>
            <person name="Cho A."/>
            <person name="Kim O.-S."/>
            <person name="Lee J.-I."/>
        </authorList>
    </citation>
    <scope>NUCLEOTIDE SEQUENCE [LARGE SCALE GENOMIC DNA]</scope>
    <source>
        <strain evidence="3 4">P27444</strain>
    </source>
</reference>
<dbReference type="RefSeq" id="WP_116283677.1">
    <property type="nucleotide sequence ID" value="NZ_NBXA01000023.1"/>
</dbReference>
<organism evidence="3 4">
    <name type="scientific">Subtercola boreus</name>
    <dbReference type="NCBI Taxonomy" id="120213"/>
    <lineage>
        <taxon>Bacteria</taxon>
        <taxon>Bacillati</taxon>
        <taxon>Actinomycetota</taxon>
        <taxon>Actinomycetes</taxon>
        <taxon>Micrococcales</taxon>
        <taxon>Microbacteriaceae</taxon>
        <taxon>Subtercola</taxon>
    </lineage>
</organism>
<keyword evidence="1" id="KW-1133">Transmembrane helix</keyword>
<feature type="transmembrane region" description="Helical" evidence="1">
    <location>
        <begin position="20"/>
        <end position="36"/>
    </location>
</feature>
<feature type="transmembrane region" description="Helical" evidence="1">
    <location>
        <begin position="43"/>
        <end position="61"/>
    </location>
</feature>
<dbReference type="PANTHER" id="PTHR34351:SF1">
    <property type="entry name" value="SLR1927 PROTEIN"/>
    <property type="match status" value="1"/>
</dbReference>
<proteinExistence type="predicted"/>
<comment type="caution">
    <text evidence="3">The sequence shown here is derived from an EMBL/GenBank/DDBJ whole genome shotgun (WGS) entry which is preliminary data.</text>
</comment>
<dbReference type="OrthoDB" id="9812729at2"/>
<dbReference type="PANTHER" id="PTHR34351">
    <property type="entry name" value="SLR1927 PROTEIN-RELATED"/>
    <property type="match status" value="1"/>
</dbReference>
<evidence type="ECO:0000313" key="3">
    <source>
        <dbReference type="EMBL" id="RFA11611.1"/>
    </source>
</evidence>
<keyword evidence="1" id="KW-0812">Transmembrane</keyword>
<dbReference type="Proteomes" id="UP000256709">
    <property type="component" value="Unassembled WGS sequence"/>
</dbReference>